<dbReference type="KEGG" id="acoa:RB602_01410"/>
<dbReference type="InterPro" id="IPR014001">
    <property type="entry name" value="Helicase_ATP-bd"/>
</dbReference>
<dbReference type="EMBL" id="CP136594">
    <property type="protein sequence ID" value="WOE75401.1"/>
    <property type="molecule type" value="Genomic_DNA"/>
</dbReference>
<dbReference type="CDD" id="cd18785">
    <property type="entry name" value="SF2_C"/>
    <property type="match status" value="1"/>
</dbReference>
<evidence type="ECO:0000313" key="3">
    <source>
        <dbReference type="EMBL" id="WOE75401.1"/>
    </source>
</evidence>
<accession>A0AA97F733</accession>
<feature type="domain" description="Helicase ATP-binding" evidence="2">
    <location>
        <begin position="33"/>
        <end position="204"/>
    </location>
</feature>
<organism evidence="3 4">
    <name type="scientific">Alterisphingorhabdus coralli</name>
    <dbReference type="NCBI Taxonomy" id="3071408"/>
    <lineage>
        <taxon>Bacteria</taxon>
        <taxon>Pseudomonadati</taxon>
        <taxon>Pseudomonadota</taxon>
        <taxon>Alphaproteobacteria</taxon>
        <taxon>Sphingomonadales</taxon>
        <taxon>Sphingomonadaceae</taxon>
        <taxon>Alterisphingorhabdus (ex Yan et al. 2024)</taxon>
    </lineage>
</organism>
<name>A0AA97F733_9SPHN</name>
<keyword evidence="4" id="KW-1185">Reference proteome</keyword>
<feature type="transmembrane region" description="Helical" evidence="1">
    <location>
        <begin position="727"/>
        <end position="746"/>
    </location>
</feature>
<reference evidence="3 4" key="1">
    <citation type="submission" date="2023-10" db="EMBL/GenBank/DDBJ databases">
        <title>Complete genome sequence of a Sphingomonadaceae bacterium.</title>
        <authorList>
            <person name="Yan C."/>
        </authorList>
    </citation>
    <scope>NUCLEOTIDE SEQUENCE [LARGE SCALE GENOMIC DNA]</scope>
    <source>
        <strain evidence="3 4">SCSIO 66989</strain>
    </source>
</reference>
<dbReference type="InterPro" id="IPR050742">
    <property type="entry name" value="Helicase_Restrict-Modif_Enz"/>
</dbReference>
<dbReference type="SUPFAM" id="SSF52540">
    <property type="entry name" value="P-loop containing nucleoside triphosphate hydrolases"/>
    <property type="match status" value="2"/>
</dbReference>
<dbReference type="PANTHER" id="PTHR47396">
    <property type="entry name" value="TYPE I RESTRICTION ENZYME ECOKI R PROTEIN"/>
    <property type="match status" value="1"/>
</dbReference>
<keyword evidence="1" id="KW-1133">Transmembrane helix</keyword>
<protein>
    <submittedName>
        <fullName evidence="3">DEAD/DEAH box helicase family protein</fullName>
    </submittedName>
</protein>
<dbReference type="PROSITE" id="PS51192">
    <property type="entry name" value="HELICASE_ATP_BIND_1"/>
    <property type="match status" value="1"/>
</dbReference>
<keyword evidence="3" id="KW-0378">Hydrolase</keyword>
<keyword evidence="3" id="KW-0067">ATP-binding</keyword>
<keyword evidence="3" id="KW-0547">Nucleotide-binding</keyword>
<dbReference type="Pfam" id="PF04851">
    <property type="entry name" value="ResIII"/>
    <property type="match status" value="1"/>
</dbReference>
<dbReference type="InterPro" id="IPR027417">
    <property type="entry name" value="P-loop_NTPase"/>
</dbReference>
<dbReference type="Gene3D" id="3.40.50.300">
    <property type="entry name" value="P-loop containing nucleotide triphosphate hydrolases"/>
    <property type="match status" value="2"/>
</dbReference>
<dbReference type="GO" id="GO:0004386">
    <property type="term" value="F:helicase activity"/>
    <property type="evidence" value="ECO:0007669"/>
    <property type="project" value="UniProtKB-KW"/>
</dbReference>
<keyword evidence="1" id="KW-0812">Transmembrane</keyword>
<dbReference type="PANTHER" id="PTHR47396:SF1">
    <property type="entry name" value="ATP-DEPENDENT HELICASE IRC3-RELATED"/>
    <property type="match status" value="1"/>
</dbReference>
<dbReference type="GO" id="GO:0005524">
    <property type="term" value="F:ATP binding"/>
    <property type="evidence" value="ECO:0007669"/>
    <property type="project" value="InterPro"/>
</dbReference>
<evidence type="ECO:0000313" key="4">
    <source>
        <dbReference type="Proteomes" id="UP001302429"/>
    </source>
</evidence>
<dbReference type="AlphaFoldDB" id="A0AA97F733"/>
<dbReference type="RefSeq" id="WP_317082271.1">
    <property type="nucleotide sequence ID" value="NZ_CP136594.1"/>
</dbReference>
<evidence type="ECO:0000259" key="2">
    <source>
        <dbReference type="PROSITE" id="PS51192"/>
    </source>
</evidence>
<dbReference type="InterPro" id="IPR006935">
    <property type="entry name" value="Helicase/UvrB_N"/>
</dbReference>
<dbReference type="GO" id="GO:0016787">
    <property type="term" value="F:hydrolase activity"/>
    <property type="evidence" value="ECO:0007669"/>
    <property type="project" value="InterPro"/>
</dbReference>
<dbReference type="SMART" id="SM00487">
    <property type="entry name" value="DEXDc"/>
    <property type="match status" value="1"/>
</dbReference>
<dbReference type="Proteomes" id="UP001302429">
    <property type="component" value="Chromosome"/>
</dbReference>
<dbReference type="GO" id="GO:0005829">
    <property type="term" value="C:cytosol"/>
    <property type="evidence" value="ECO:0007669"/>
    <property type="project" value="TreeGrafter"/>
</dbReference>
<sequence length="914" mass="102375">MAEANDTDSAPLFGALQFAGTWRSYQQRVLDELDEYLDDRRLHIVAAPGSGKTVLGLEVMRRLAGTTVILSPTLIICQQWPQRLHEMFGYKQAVTKPSISDDLRSPGDITSTTYQALHALWNVTRSSDEGEVRRDFEALVTTLTQKSKLTLIMDEAHHLRREWWRALNDFVSELPNATLVALTATPPYDATFAEWSRYDALCGPVDAEISIPELVRNGDLCPHQDYICFSRPLPNECQLLNERLRNVQGFVDGLLSNDSLLDQLVGHPWLTQTDYHEADILDDPEFLSSMAIILTAAGRSVTEEPLNLLGVSAPDMPALSPLWLEAFLNGYLFNHKNHFSGSDDTPQKAIANDARKFGMIENGRVRIRDSRSVAKLLASSSAKLMSIEQIVDKEWHNLGADLRMAILTDYVRAADLPKKQDDIFQPVKIGVAPIFEMLRRSNKDIRLGVLTGSLVIIPNVARDTFSKAAKAAEVDMAGIRFNALGHCPDYCGVTLTTKDARQMVRIVTRLFEAGSIQLLVGTKALLGEGWDAPTINSLVLASNVGSYMLSNQMRGRAIRRDPAKPQKVANIWHLVTLEPGEMQFSFLKPLSGHGKTSNHHALTALGSDMALMSRRFEMFDGISLDETLHIGNGLDRLALTDGKGDEAHIEALNRTMFRHASDRSATAQKWQDSLGDAHERSHVHQVAEANYAPRAASYNQTLQYLSVTALISAAGSAGFAMRKFQSVQTLGMLIMIFAGLTLIYALPKLFHAGRLFIRNGSLERSLSQVGWTILESFRDCGLLKKPLHDYHVEVTRDLKGNNSIVLHNASRIEERNFFTALAQTLGPTENPRYILRRCSWFRRWGRTDYHAVPEQVAGRKKDAEAYARAWQRNIGPAELIFTRNREGRKLLLRARARSMAAGFQRRVDRRSEWR</sequence>
<evidence type="ECO:0000256" key="1">
    <source>
        <dbReference type="SAM" id="Phobius"/>
    </source>
</evidence>
<dbReference type="GO" id="GO:0003677">
    <property type="term" value="F:DNA binding"/>
    <property type="evidence" value="ECO:0007669"/>
    <property type="project" value="InterPro"/>
</dbReference>
<proteinExistence type="predicted"/>
<keyword evidence="3" id="KW-0347">Helicase</keyword>
<keyword evidence="1" id="KW-0472">Membrane</keyword>
<gene>
    <name evidence="3" type="ORF">RB602_01410</name>
</gene>